<gene>
    <name evidence="1" type="ORF">MKP09_05270</name>
</gene>
<dbReference type="EMBL" id="JAKWBL010000001">
    <property type="protein sequence ID" value="MCH5597355.1"/>
    <property type="molecule type" value="Genomic_DNA"/>
</dbReference>
<sequence>MNQFFCIIYLSLLIACSSGESKKIIPENQSLQPRFDIRVELISIVLRLASYDEYNMPNATNYINRIHDHYDHYKDHELIQFAKKLRIETGMGFDGPMSLAVHLKYSGNKFSFMEYSQNHLDSRWSLKNAKKYVHLLNDFYIKSNSSVFLKKIKNTIIEVFNYLKLP</sequence>
<proteinExistence type="predicted"/>
<name>A0ABS9SGA0_9BACT</name>
<protein>
    <submittedName>
        <fullName evidence="1">DUF4932 domain-containing protein</fullName>
    </submittedName>
</protein>
<dbReference type="Proteomes" id="UP001202248">
    <property type="component" value="Unassembled WGS sequence"/>
</dbReference>
<keyword evidence="2" id="KW-1185">Reference proteome</keyword>
<organism evidence="1 2">
    <name type="scientific">Niabella ginsengisoli</name>
    <dbReference type="NCBI Taxonomy" id="522298"/>
    <lineage>
        <taxon>Bacteria</taxon>
        <taxon>Pseudomonadati</taxon>
        <taxon>Bacteroidota</taxon>
        <taxon>Chitinophagia</taxon>
        <taxon>Chitinophagales</taxon>
        <taxon>Chitinophagaceae</taxon>
        <taxon>Niabella</taxon>
    </lineage>
</organism>
<evidence type="ECO:0000313" key="2">
    <source>
        <dbReference type="Proteomes" id="UP001202248"/>
    </source>
</evidence>
<evidence type="ECO:0000313" key="1">
    <source>
        <dbReference type="EMBL" id="MCH5597355.1"/>
    </source>
</evidence>
<accession>A0ABS9SGA0</accession>
<reference evidence="1 2" key="1">
    <citation type="submission" date="2022-02" db="EMBL/GenBank/DDBJ databases">
        <authorList>
            <person name="Min J."/>
        </authorList>
    </citation>
    <scope>NUCLEOTIDE SEQUENCE [LARGE SCALE GENOMIC DNA]</scope>
    <source>
        <strain evidence="1 2">GR10-1</strain>
    </source>
</reference>
<comment type="caution">
    <text evidence="1">The sequence shown here is derived from an EMBL/GenBank/DDBJ whole genome shotgun (WGS) entry which is preliminary data.</text>
</comment>